<keyword evidence="6" id="KW-0966">Cell projection</keyword>
<evidence type="ECO:0000259" key="5">
    <source>
        <dbReference type="Pfam" id="PF00669"/>
    </source>
</evidence>
<keyword evidence="6" id="KW-0969">Cilium</keyword>
<evidence type="ECO:0000313" key="6">
    <source>
        <dbReference type="EMBL" id="PRY99727.1"/>
    </source>
</evidence>
<evidence type="ECO:0000256" key="4">
    <source>
        <dbReference type="ARBA" id="ARBA00023143"/>
    </source>
</evidence>
<gene>
    <name evidence="6" type="ORF">BCM14_1180</name>
</gene>
<keyword evidence="6" id="KW-0282">Flagellum</keyword>
<dbReference type="InterPro" id="IPR001492">
    <property type="entry name" value="Flagellin"/>
</dbReference>
<dbReference type="AlphaFoldDB" id="A0A2T0XLB6"/>
<dbReference type="Gene3D" id="1.20.1330.10">
    <property type="entry name" value="f41 fragment of flagellin, N-terminal domain"/>
    <property type="match status" value="1"/>
</dbReference>
<dbReference type="PANTHER" id="PTHR42792:SF2">
    <property type="entry name" value="FLAGELLIN"/>
    <property type="match status" value="1"/>
</dbReference>
<evidence type="ECO:0000313" key="7">
    <source>
        <dbReference type="Proteomes" id="UP000238308"/>
    </source>
</evidence>
<protein>
    <submittedName>
        <fullName evidence="6">Flagellin-like hook-associated protein FlgL</fullName>
    </submittedName>
</protein>
<evidence type="ECO:0000256" key="3">
    <source>
        <dbReference type="ARBA" id="ARBA00005709"/>
    </source>
</evidence>
<dbReference type="RefSeq" id="WP_106226988.1">
    <property type="nucleotide sequence ID" value="NZ_PVTV01000011.1"/>
</dbReference>
<organism evidence="6 7">
    <name type="scientific">Jezberella montanilacus</name>
    <dbReference type="NCBI Taxonomy" id="323426"/>
    <lineage>
        <taxon>Bacteria</taxon>
        <taxon>Pseudomonadati</taxon>
        <taxon>Pseudomonadota</taxon>
        <taxon>Betaproteobacteria</taxon>
        <taxon>Burkholderiales</taxon>
        <taxon>Alcaligenaceae</taxon>
        <taxon>Jezberella</taxon>
    </lineage>
</organism>
<feature type="domain" description="Flagellin N-terminal" evidence="5">
    <location>
        <begin position="9"/>
        <end position="133"/>
    </location>
</feature>
<reference evidence="6 7" key="1">
    <citation type="submission" date="2018-03" db="EMBL/GenBank/DDBJ databases">
        <title>Genomic Encyclopedia of Type Strains, Phase III (KMG-III): the genomes of soil and plant-associated and newly described type strains.</title>
        <authorList>
            <person name="Whitman W."/>
        </authorList>
    </citation>
    <scope>NUCLEOTIDE SEQUENCE [LARGE SCALE GENOMIC DNA]</scope>
    <source>
        <strain evidence="6 7">MWH-P2sevCIIIb</strain>
    </source>
</reference>
<accession>A0A2T0XLB6</accession>
<dbReference type="EMBL" id="PVTV01000011">
    <property type="protein sequence ID" value="PRY99727.1"/>
    <property type="molecule type" value="Genomic_DNA"/>
</dbReference>
<dbReference type="PANTHER" id="PTHR42792">
    <property type="entry name" value="FLAGELLIN"/>
    <property type="match status" value="1"/>
</dbReference>
<dbReference type="Proteomes" id="UP000238308">
    <property type="component" value="Unassembled WGS sequence"/>
</dbReference>
<dbReference type="GO" id="GO:0009288">
    <property type="term" value="C:bacterial-type flagellum"/>
    <property type="evidence" value="ECO:0007669"/>
    <property type="project" value="UniProtKB-SubCell"/>
</dbReference>
<dbReference type="OrthoDB" id="9796789at2"/>
<evidence type="ECO:0000256" key="2">
    <source>
        <dbReference type="ARBA" id="ARBA00004613"/>
    </source>
</evidence>
<name>A0A2T0XLB6_9BURK</name>
<sequence>MSAITGLTSTLVQGVNSVQAEIAKVQNELATGVKTMNPAQKGIVTRLSSQVAIYSADAANITQASSVINVGQTSLNNLSTIISQMQQLATQAASGGLSTTDLASLNTTFTALASQISAAIQNATVNGNNFLYNSPTGTYGSTTNGTITIQIGLDTTGTATIVGQGLDTTLAMLVTGLSISSQTGANSAITALASGLTSVSTAQSNLNAFSTAMASDLASVTSLGANLTTTINSLQAVDQTAAQAELQQLNNQQSVDYYLVSQMNTEAAAILTLFR</sequence>
<dbReference type="GO" id="GO:0005576">
    <property type="term" value="C:extracellular region"/>
    <property type="evidence" value="ECO:0007669"/>
    <property type="project" value="UniProtKB-SubCell"/>
</dbReference>
<dbReference type="GO" id="GO:0005198">
    <property type="term" value="F:structural molecule activity"/>
    <property type="evidence" value="ECO:0007669"/>
    <property type="project" value="InterPro"/>
</dbReference>
<keyword evidence="4" id="KW-0975">Bacterial flagellum</keyword>
<proteinExistence type="inferred from homology"/>
<comment type="caution">
    <text evidence="6">The sequence shown here is derived from an EMBL/GenBank/DDBJ whole genome shotgun (WGS) entry which is preliminary data.</text>
</comment>
<dbReference type="InterPro" id="IPR001029">
    <property type="entry name" value="Flagellin_N"/>
</dbReference>
<evidence type="ECO:0000256" key="1">
    <source>
        <dbReference type="ARBA" id="ARBA00004365"/>
    </source>
</evidence>
<dbReference type="Pfam" id="PF00669">
    <property type="entry name" value="Flagellin_N"/>
    <property type="match status" value="1"/>
</dbReference>
<comment type="similarity">
    <text evidence="3">Belongs to the bacterial flagellin family.</text>
</comment>
<keyword evidence="7" id="KW-1185">Reference proteome</keyword>
<comment type="subcellular location">
    <subcellularLocation>
        <location evidence="1">Bacterial flagellum</location>
    </subcellularLocation>
    <subcellularLocation>
        <location evidence="2">Secreted</location>
    </subcellularLocation>
</comment>
<dbReference type="SUPFAM" id="SSF64518">
    <property type="entry name" value="Phase 1 flagellin"/>
    <property type="match status" value="1"/>
</dbReference>